<feature type="transmembrane region" description="Helical" evidence="6">
    <location>
        <begin position="45"/>
        <end position="66"/>
    </location>
</feature>
<evidence type="ECO:0000256" key="4">
    <source>
        <dbReference type="ARBA" id="ARBA00022989"/>
    </source>
</evidence>
<keyword evidence="9" id="KW-1185">Reference proteome</keyword>
<sequence length="261" mass="26580">MDILIYLPLGALAGLLAGLLGVGGGLVIVPALIWVFRGHGFDGQVLVHLAVGTSLATIVVTSISSVRAHHRHGAVHWPLVWALTPGIVVGAWLGAVLAGWLPSLTLQRVFACFAILVGLQMAFSVKAEAHGGLPGRVGLFGAGGVIGAVSTIVGIGGGSMTVPFLSWCSVGIRNAVATSAACGLPIAVAGALGFVITGWHEADLPAGSSGFLYWPAFAGIAVASVLFAPLGARLAHSIPVFALKRFFALLLLVLGTRMLFA</sequence>
<evidence type="ECO:0000313" key="9">
    <source>
        <dbReference type="Proteomes" id="UP000243361"/>
    </source>
</evidence>
<comment type="caution">
    <text evidence="7">The sequence shown here is derived from an EMBL/GenBank/DDBJ whole genome shotgun (WGS) entry which is preliminary data.</text>
</comment>
<evidence type="ECO:0000313" key="7">
    <source>
        <dbReference type="EMBL" id="OQX37429.1"/>
    </source>
</evidence>
<proteinExistence type="inferred from homology"/>
<reference evidence="7 9" key="1">
    <citation type="submission" date="2017-02" db="EMBL/GenBank/DDBJ databases">
        <title>Novel co-symbiosis in the unique lucinid bivalve Phacoides pectinatus.</title>
        <authorList>
            <person name="Lim S.J."/>
            <person name="Davis B.G."/>
            <person name="Gill D.E."/>
            <person name="Engel A.S."/>
            <person name="Anderson L.C."/>
            <person name="Campbell B.J."/>
        </authorList>
    </citation>
    <scope>NUCLEOTIDE SEQUENCE [LARGE SCALE GENOMIC DNA]</scope>
    <source>
        <strain evidence="7">LUC13016_P6</strain>
    </source>
</reference>
<dbReference type="EMBL" id="PQCO01000277">
    <property type="protein sequence ID" value="PUD98962.1"/>
    <property type="molecule type" value="Genomic_DNA"/>
</dbReference>
<evidence type="ECO:0000313" key="10">
    <source>
        <dbReference type="Proteomes" id="UP000250928"/>
    </source>
</evidence>
<dbReference type="Proteomes" id="UP000243361">
    <property type="component" value="Unassembled WGS sequence"/>
</dbReference>
<comment type="similarity">
    <text evidence="2 6">Belongs to the 4-toluene sulfonate uptake permease (TSUP) (TC 2.A.102) family.</text>
</comment>
<gene>
    <name evidence="7" type="ORF">B0D84_00600</name>
    <name evidence="8" type="ORF">C3L24_11700</name>
</gene>
<dbReference type="InterPro" id="IPR002781">
    <property type="entry name" value="TM_pro_TauE-like"/>
</dbReference>
<dbReference type="Pfam" id="PF01925">
    <property type="entry name" value="TauE"/>
    <property type="match status" value="1"/>
</dbReference>
<evidence type="ECO:0000313" key="8">
    <source>
        <dbReference type="EMBL" id="PUD98962.1"/>
    </source>
</evidence>
<dbReference type="GO" id="GO:0005886">
    <property type="term" value="C:plasma membrane"/>
    <property type="evidence" value="ECO:0007669"/>
    <property type="project" value="UniProtKB-SubCell"/>
</dbReference>
<organism evidence="7 9">
    <name type="scientific">Candidatus Sedimenticola endophacoides</name>
    <dbReference type="NCBI Taxonomy" id="2548426"/>
    <lineage>
        <taxon>Bacteria</taxon>
        <taxon>Pseudomonadati</taxon>
        <taxon>Pseudomonadota</taxon>
        <taxon>Gammaproteobacteria</taxon>
        <taxon>Chromatiales</taxon>
        <taxon>Sedimenticolaceae</taxon>
        <taxon>Sedimenticola</taxon>
    </lineage>
</organism>
<feature type="transmembrane region" description="Helical" evidence="6">
    <location>
        <begin position="238"/>
        <end position="260"/>
    </location>
</feature>
<evidence type="ECO:0000256" key="6">
    <source>
        <dbReference type="RuleBase" id="RU363041"/>
    </source>
</evidence>
<protein>
    <recommendedName>
        <fullName evidence="6">Probable membrane transporter protein</fullName>
    </recommendedName>
</protein>
<evidence type="ECO:0000256" key="5">
    <source>
        <dbReference type="ARBA" id="ARBA00023136"/>
    </source>
</evidence>
<evidence type="ECO:0000256" key="3">
    <source>
        <dbReference type="ARBA" id="ARBA00022692"/>
    </source>
</evidence>
<keyword evidence="5 6" id="KW-0472">Membrane</keyword>
<comment type="subcellular location">
    <subcellularLocation>
        <location evidence="6">Cell membrane</location>
        <topology evidence="6">Multi-pass membrane protein</topology>
    </subcellularLocation>
    <subcellularLocation>
        <location evidence="1">Membrane</location>
        <topology evidence="1">Multi-pass membrane protein</topology>
    </subcellularLocation>
</comment>
<dbReference type="EMBL" id="MUIE01000054">
    <property type="protein sequence ID" value="OQX37429.1"/>
    <property type="molecule type" value="Genomic_DNA"/>
</dbReference>
<evidence type="ECO:0000256" key="2">
    <source>
        <dbReference type="ARBA" id="ARBA00009142"/>
    </source>
</evidence>
<feature type="transmembrane region" description="Helical" evidence="6">
    <location>
        <begin position="176"/>
        <end position="199"/>
    </location>
</feature>
<dbReference type="Proteomes" id="UP000250928">
    <property type="component" value="Unassembled WGS sequence"/>
</dbReference>
<keyword evidence="4 6" id="KW-1133">Transmembrane helix</keyword>
<evidence type="ECO:0000256" key="1">
    <source>
        <dbReference type="ARBA" id="ARBA00004141"/>
    </source>
</evidence>
<feature type="transmembrane region" description="Helical" evidence="6">
    <location>
        <begin position="78"/>
        <end position="100"/>
    </location>
</feature>
<keyword evidence="6" id="KW-1003">Cell membrane</keyword>
<dbReference type="AlphaFoldDB" id="A0A657PM92"/>
<feature type="transmembrane region" description="Helical" evidence="6">
    <location>
        <begin position="211"/>
        <end position="232"/>
    </location>
</feature>
<name>A0A657PM92_9GAMM</name>
<accession>A0A657PM92</accession>
<dbReference type="PANTHER" id="PTHR43483">
    <property type="entry name" value="MEMBRANE TRANSPORTER PROTEIN HI_0806-RELATED"/>
    <property type="match status" value="1"/>
</dbReference>
<keyword evidence="3 6" id="KW-0812">Transmembrane</keyword>
<reference evidence="8 10" key="2">
    <citation type="submission" date="2018-01" db="EMBL/GenBank/DDBJ databases">
        <title>Novel co-symbiosis in the lucinid bivalve Phacoides pectinatus.</title>
        <authorList>
            <person name="Lim S.J."/>
            <person name="Davis B.G."/>
            <person name="Gill D.E."/>
            <person name="Engel A.S."/>
            <person name="Anderson L.C."/>
            <person name="Campbell B.J."/>
        </authorList>
    </citation>
    <scope>NUCLEOTIDE SEQUENCE [LARGE SCALE GENOMIC DNA]</scope>
    <source>
        <strain evidence="8">N3_P5</strain>
    </source>
</reference>
<dbReference type="PANTHER" id="PTHR43483:SF3">
    <property type="entry name" value="MEMBRANE TRANSPORTER PROTEIN HI_0806-RELATED"/>
    <property type="match status" value="1"/>
</dbReference>
<feature type="transmembrane region" description="Helical" evidence="6">
    <location>
        <begin position="12"/>
        <end position="33"/>
    </location>
</feature>